<reference evidence="3" key="1">
    <citation type="journal article" date="2014" name="Int. J. Syst. Evol. Microbiol.">
        <title>Complete genome sequence of Corynebacterium casei LMG S-19264T (=DSM 44701T), isolated from a smear-ripened cheese.</title>
        <authorList>
            <consortium name="US DOE Joint Genome Institute (JGI-PGF)"/>
            <person name="Walter F."/>
            <person name="Albersmeier A."/>
            <person name="Kalinowski J."/>
            <person name="Ruckert C."/>
        </authorList>
    </citation>
    <scope>NUCLEOTIDE SEQUENCE</scope>
    <source>
        <strain evidence="3">KCTC 22164</strain>
    </source>
</reference>
<dbReference type="InterPro" id="IPR002611">
    <property type="entry name" value="IstB_ATP-bd"/>
</dbReference>
<dbReference type="Gene3D" id="3.40.50.300">
    <property type="entry name" value="P-loop containing nucleotide triphosphate hydrolases"/>
    <property type="match status" value="1"/>
</dbReference>
<dbReference type="RefSeq" id="WP_189408329.1">
    <property type="nucleotide sequence ID" value="NZ_BMXP01000013.1"/>
</dbReference>
<dbReference type="Proteomes" id="UP000631300">
    <property type="component" value="Unassembled WGS sequence"/>
</dbReference>
<protein>
    <submittedName>
        <fullName evidence="3">DNA replication protein</fullName>
    </submittedName>
</protein>
<organism evidence="3 4">
    <name type="scientific">Alteromonas halophila</name>
    <dbReference type="NCBI Taxonomy" id="516698"/>
    <lineage>
        <taxon>Bacteria</taxon>
        <taxon>Pseudomonadati</taxon>
        <taxon>Pseudomonadota</taxon>
        <taxon>Gammaproteobacteria</taxon>
        <taxon>Alteromonadales</taxon>
        <taxon>Alteromonadaceae</taxon>
        <taxon>Alteromonas/Salinimonas group</taxon>
        <taxon>Alteromonas</taxon>
    </lineage>
</organism>
<reference evidence="3" key="2">
    <citation type="submission" date="2020-09" db="EMBL/GenBank/DDBJ databases">
        <authorList>
            <person name="Sun Q."/>
            <person name="Kim S."/>
        </authorList>
    </citation>
    <scope>NUCLEOTIDE SEQUENCE</scope>
    <source>
        <strain evidence="3">KCTC 22164</strain>
    </source>
</reference>
<dbReference type="InterPro" id="IPR027417">
    <property type="entry name" value="P-loop_NTPase"/>
</dbReference>
<comment type="caution">
    <text evidence="3">The sequence shown here is derived from an EMBL/GenBank/DDBJ whole genome shotgun (WGS) entry which is preliminary data.</text>
</comment>
<evidence type="ECO:0000256" key="1">
    <source>
        <dbReference type="SAM" id="MobiDB-lite"/>
    </source>
</evidence>
<gene>
    <name evidence="3" type="ORF">GCM10007391_33220</name>
</gene>
<dbReference type="GO" id="GO:0005524">
    <property type="term" value="F:ATP binding"/>
    <property type="evidence" value="ECO:0007669"/>
    <property type="project" value="InterPro"/>
</dbReference>
<evidence type="ECO:0000259" key="2">
    <source>
        <dbReference type="Pfam" id="PF01695"/>
    </source>
</evidence>
<dbReference type="PANTHER" id="PTHR30050">
    <property type="entry name" value="CHROMOSOMAL REPLICATION INITIATOR PROTEIN DNAA"/>
    <property type="match status" value="1"/>
</dbReference>
<dbReference type="Pfam" id="PF01695">
    <property type="entry name" value="IstB_IS21"/>
    <property type="match status" value="1"/>
</dbReference>
<dbReference type="PANTHER" id="PTHR30050:SF4">
    <property type="entry name" value="ATP-BINDING PROTEIN RV3427C IN INSERTION SEQUENCE-RELATED"/>
    <property type="match status" value="1"/>
</dbReference>
<dbReference type="EMBL" id="BMXP01000013">
    <property type="protein sequence ID" value="GGW96456.1"/>
    <property type="molecule type" value="Genomic_DNA"/>
</dbReference>
<name>A0A918N072_9ALTE</name>
<sequence length="272" mass="31549">MESIKDRIANLARAMNKKPEMDGEYIDYPTLRKQYEQQASQDIQALQQRTKQERIETIHGRSDLNPKWTFANLIEDSDDVIEAISIAKSFIAAHDDPSWRQSGSHMMLFYGDYGRGKSHIAGAMAHQLIEQYEISVLYRQLSTLLEMRYFSYDYSAKDNIGEKFREANQELLDVDLLILDEVCVNETVLKKNTQSWLGNLLRQRLVNKKNCILITNHNLQDLEQAVGRYCFESIKEYDTYKVRFSGPSRRTAVSQEDDPHSAPQGYQPNQIK</sequence>
<feature type="region of interest" description="Disordered" evidence="1">
    <location>
        <begin position="248"/>
        <end position="272"/>
    </location>
</feature>
<evidence type="ECO:0000313" key="3">
    <source>
        <dbReference type="EMBL" id="GGW96456.1"/>
    </source>
</evidence>
<dbReference type="AlphaFoldDB" id="A0A918N072"/>
<feature type="domain" description="IstB-like ATP-binding" evidence="2">
    <location>
        <begin position="108"/>
        <end position="227"/>
    </location>
</feature>
<keyword evidence="4" id="KW-1185">Reference proteome</keyword>
<proteinExistence type="predicted"/>
<evidence type="ECO:0000313" key="4">
    <source>
        <dbReference type="Proteomes" id="UP000631300"/>
    </source>
</evidence>
<dbReference type="SUPFAM" id="SSF52540">
    <property type="entry name" value="P-loop containing nucleoside triphosphate hydrolases"/>
    <property type="match status" value="1"/>
</dbReference>
<dbReference type="GO" id="GO:0006260">
    <property type="term" value="P:DNA replication"/>
    <property type="evidence" value="ECO:0007669"/>
    <property type="project" value="TreeGrafter"/>
</dbReference>
<accession>A0A918N072</accession>